<protein>
    <submittedName>
        <fullName evidence="1">Putative secreted protein</fullName>
    </submittedName>
</protein>
<name>A0A6M2DA10_RHIMP</name>
<evidence type="ECO:0000313" key="1">
    <source>
        <dbReference type="EMBL" id="NOV42939.1"/>
    </source>
</evidence>
<sequence>MSRLGGLHSLCSSNFVLIWWRLCPSQHCLSHLARASSVSETILQIPLTRGQGVLSSPIHLLIPALCILLENASCRKAHHCDLLCVRILLDARDSG</sequence>
<organism evidence="1">
    <name type="scientific">Rhipicephalus microplus</name>
    <name type="common">Cattle tick</name>
    <name type="synonym">Boophilus microplus</name>
    <dbReference type="NCBI Taxonomy" id="6941"/>
    <lineage>
        <taxon>Eukaryota</taxon>
        <taxon>Metazoa</taxon>
        <taxon>Ecdysozoa</taxon>
        <taxon>Arthropoda</taxon>
        <taxon>Chelicerata</taxon>
        <taxon>Arachnida</taxon>
        <taxon>Acari</taxon>
        <taxon>Parasitiformes</taxon>
        <taxon>Ixodida</taxon>
        <taxon>Ixodoidea</taxon>
        <taxon>Ixodidae</taxon>
        <taxon>Rhipicephalinae</taxon>
        <taxon>Rhipicephalus</taxon>
        <taxon>Boophilus</taxon>
    </lineage>
</organism>
<reference evidence="1" key="1">
    <citation type="submission" date="2019-09" db="EMBL/GenBank/DDBJ databases">
        <title>Organ-specific transcriptomic study of the physiology of the cattle tick, Rhipicephalus microplus.</title>
        <authorList>
            <person name="Tirloni L."/>
            <person name="Braz G."/>
            <person name="Gandara A.C.P."/>
            <person name="Sabadin G.A."/>
            <person name="da Silva R.M."/>
            <person name="Guizzo M.G."/>
            <person name="Machado J.A."/>
            <person name="Costa E.P."/>
            <person name="Gomes H.F."/>
            <person name="Moraes J."/>
            <person name="Mota M.B.S."/>
            <person name="Mesquita R.D."/>
            <person name="Alvarenga P.H."/>
            <person name="Alves F."/>
            <person name="Seixas A."/>
            <person name="da Fonseca R.N."/>
            <person name="Fogaca A."/>
            <person name="Logullo C."/>
            <person name="Tanaka A."/>
            <person name="Daffre S."/>
            <person name="Termignoni C."/>
            <person name="Vaz I.S.Jr."/>
            <person name="Oliveira P.L."/>
            <person name="Ribeiro J.M."/>
        </authorList>
    </citation>
    <scope>NUCLEOTIDE SEQUENCE</scope>
    <source>
        <strain evidence="1">Porto Alegre</strain>
    </source>
</reference>
<dbReference type="EMBL" id="GHWJ01010202">
    <property type="protein sequence ID" value="NOV42939.1"/>
    <property type="molecule type" value="Transcribed_RNA"/>
</dbReference>
<accession>A0A6M2DA10</accession>
<dbReference type="AlphaFoldDB" id="A0A6M2DA10"/>
<proteinExistence type="predicted"/>